<evidence type="ECO:0000259" key="6">
    <source>
        <dbReference type="Pfam" id="PF11919"/>
    </source>
</evidence>
<feature type="compositionally biased region" description="Low complexity" evidence="5">
    <location>
        <begin position="1686"/>
        <end position="1696"/>
    </location>
</feature>
<feature type="compositionally biased region" description="Polar residues" evidence="5">
    <location>
        <begin position="1114"/>
        <end position="1126"/>
    </location>
</feature>
<dbReference type="GO" id="GO:0010499">
    <property type="term" value="P:proteasomal ubiquitin-independent protein catabolic process"/>
    <property type="evidence" value="ECO:0007669"/>
    <property type="project" value="TreeGrafter"/>
</dbReference>
<feature type="compositionally biased region" description="Polar residues" evidence="5">
    <location>
        <begin position="1676"/>
        <end position="1685"/>
    </location>
</feature>
<dbReference type="EMBL" id="BEGY01000006">
    <property type="protein sequence ID" value="GAX74187.1"/>
    <property type="molecule type" value="Genomic_DNA"/>
</dbReference>
<keyword evidence="4" id="KW-0234">DNA repair</keyword>
<name>A0A250WTN8_9CHLO</name>
<feature type="region of interest" description="Disordered" evidence="5">
    <location>
        <begin position="1676"/>
        <end position="1705"/>
    </location>
</feature>
<feature type="region of interest" description="Disordered" evidence="5">
    <location>
        <begin position="1114"/>
        <end position="1138"/>
    </location>
</feature>
<feature type="domain" description="Proteasome activator Blm10 middle HEAT repeats region" evidence="7">
    <location>
        <begin position="341"/>
        <end position="536"/>
    </location>
</feature>
<dbReference type="GO" id="GO:0070628">
    <property type="term" value="F:proteasome binding"/>
    <property type="evidence" value="ECO:0007669"/>
    <property type="project" value="InterPro"/>
</dbReference>
<keyword evidence="3" id="KW-0227">DNA damage</keyword>
<dbReference type="PANTHER" id="PTHR32170:SF3">
    <property type="entry name" value="PROTEASOME ACTIVATOR COMPLEX SUBUNIT 4"/>
    <property type="match status" value="1"/>
</dbReference>
<dbReference type="SUPFAM" id="SSF48371">
    <property type="entry name" value="ARM repeat"/>
    <property type="match status" value="1"/>
</dbReference>
<organism evidence="8 9">
    <name type="scientific">Chlamydomonas eustigma</name>
    <dbReference type="NCBI Taxonomy" id="1157962"/>
    <lineage>
        <taxon>Eukaryota</taxon>
        <taxon>Viridiplantae</taxon>
        <taxon>Chlorophyta</taxon>
        <taxon>core chlorophytes</taxon>
        <taxon>Chlorophyceae</taxon>
        <taxon>CS clade</taxon>
        <taxon>Chlamydomonadales</taxon>
        <taxon>Chlamydomonadaceae</taxon>
        <taxon>Chlamydomonas</taxon>
    </lineage>
</organism>
<keyword evidence="2" id="KW-0677">Repeat</keyword>
<feature type="domain" description="Proteasome activator complex subunit 4 C-terminal" evidence="6">
    <location>
        <begin position="1988"/>
        <end position="2077"/>
    </location>
</feature>
<dbReference type="GO" id="GO:0006281">
    <property type="term" value="P:DNA repair"/>
    <property type="evidence" value="ECO:0007669"/>
    <property type="project" value="UniProtKB-KW"/>
</dbReference>
<evidence type="ECO:0000256" key="5">
    <source>
        <dbReference type="SAM" id="MobiDB-lite"/>
    </source>
</evidence>
<evidence type="ECO:0000259" key="7">
    <source>
        <dbReference type="Pfam" id="PF16507"/>
    </source>
</evidence>
<dbReference type="Pfam" id="PF11919">
    <property type="entry name" value="PSME4_C"/>
    <property type="match status" value="1"/>
</dbReference>
<dbReference type="InterPro" id="IPR035309">
    <property type="entry name" value="PSME4"/>
</dbReference>
<feature type="compositionally biased region" description="Low complexity" evidence="5">
    <location>
        <begin position="1729"/>
        <end position="1745"/>
    </location>
</feature>
<dbReference type="InterPro" id="IPR032430">
    <property type="entry name" value="Blm10_mid"/>
</dbReference>
<dbReference type="OrthoDB" id="17907at2759"/>
<dbReference type="Pfam" id="PF16507">
    <property type="entry name" value="HEAT_PSME4_mid"/>
    <property type="match status" value="1"/>
</dbReference>
<dbReference type="PANTHER" id="PTHR32170">
    <property type="entry name" value="PROTEASOME ACTIVATOR COMPLEX SUBUNIT 4"/>
    <property type="match status" value="1"/>
</dbReference>
<comment type="caution">
    <text evidence="8">The sequence shown here is derived from an EMBL/GenBank/DDBJ whole genome shotgun (WGS) entry which is preliminary data.</text>
</comment>
<evidence type="ECO:0000313" key="9">
    <source>
        <dbReference type="Proteomes" id="UP000232323"/>
    </source>
</evidence>
<evidence type="ECO:0000313" key="8">
    <source>
        <dbReference type="EMBL" id="GAX74187.1"/>
    </source>
</evidence>
<protein>
    <submittedName>
        <fullName evidence="8">Uncharacterized protein</fullName>
    </submittedName>
</protein>
<dbReference type="GO" id="GO:0005829">
    <property type="term" value="C:cytosol"/>
    <property type="evidence" value="ECO:0007669"/>
    <property type="project" value="TreeGrafter"/>
</dbReference>
<evidence type="ECO:0000256" key="2">
    <source>
        <dbReference type="ARBA" id="ARBA00022737"/>
    </source>
</evidence>
<dbReference type="InterPro" id="IPR021843">
    <property type="entry name" value="PSME4_C"/>
</dbReference>
<dbReference type="GO" id="GO:0005634">
    <property type="term" value="C:nucleus"/>
    <property type="evidence" value="ECO:0007669"/>
    <property type="project" value="TreeGrafter"/>
</dbReference>
<gene>
    <name evidence="8" type="ORF">CEUSTIGMA_g1636.t1</name>
</gene>
<reference evidence="8 9" key="1">
    <citation type="submission" date="2017-08" db="EMBL/GenBank/DDBJ databases">
        <title>Acidophilic green algal genome provides insights into adaptation to an acidic environment.</title>
        <authorList>
            <person name="Hirooka S."/>
            <person name="Hirose Y."/>
            <person name="Kanesaki Y."/>
            <person name="Higuchi S."/>
            <person name="Fujiwara T."/>
            <person name="Onuma R."/>
            <person name="Era A."/>
            <person name="Ohbayashi R."/>
            <person name="Uzuka A."/>
            <person name="Nozaki H."/>
            <person name="Yoshikawa H."/>
            <person name="Miyagishima S.Y."/>
        </authorList>
    </citation>
    <scope>NUCLEOTIDE SEQUENCE [LARGE SCALE GENOMIC DNA]</scope>
    <source>
        <strain evidence="8 9">NIES-2499</strain>
    </source>
</reference>
<sequence>MSTVGESYTWDKWLDPELVQSIIKEEPARFKNLVAALAFDVELAHGVEEPDVWHKQVLRWIPIVNNFLSVKNQSLQVQDVQHLASVLWDVVLNTSHDLEVQVRCAVTLTTVLKDYRRDLRALWLSWRPFYEVLLRLISDPTPRLDGLGLNSHRHTSMFALAVQARRFFGSQAVLEVWDDLCPGIRALGGTGARFEALTWLALLFPSHGISNCDLSKIQNMLEEWMSCWGIVSCNMQWDMLWASLISRLLKHDTNGSIDWSAHVSRIFTYTISQLEVPVGTSSGASPISGVHTPRRALRILMPLLIESESSISAVTVVHLLKSCPKERPHTNVTSAAALSNLQHLVCLLEQYYHPSNSGKWSRHLGSLLRHLVKTFTKQLAKQGSAPEPGMAVLQPDVQSIFVEAMMKLASRAQFSKDHSLSSSACQVLGQLAYLSPDTVVPLVVSRFRSALETTTATHQLTASISSLAHCVRPMLLCGWKGPNEEESTTQILAEAMMALLPGIDANDEGKTEAVLHLYTIILSSIPTLDPSHDSAAAGDKLPLYVEDWSEELLARILALLENLDTGLGANHGTDQGRGGPEGAQTANASAFLIKQGSLLGPMFALLLEKVGMAQGHALAKRLCAWVMTAPVPSVESEVAALVNEAATVYQDVVMEHLIVPLIKKIKGDLPDVTSMVAPEGGHPHLSFSQESVLQYLVAVLSGLLVQYPISFVLPLYPELITLVEQLLEVPLHSVQASGGSLLCSICQCSVTYFCWVSAVKADVVPVGPGGLELWLDKEGVGWQPPRWESPSTEAIAMAKQLLDRFLLSACKDLEELCGSQSSSLSSHAHKVKVNTAITKISSTLNGLNSCLREFDIKHHDQAAAVPSVGSGSVMSVVGRRGVIIGDVGIREQVAATLTHACRALSSQHPDVLRDLVSSCAILLLNGSVDFGGATSQDEAVKSILREVAEPPTASTMQGLTTWRRRVPRWLAIMRMQQAHYLRASYAAFRGWAEVSRPQVQCPLDLPPQALALARELGALCLHRYRKVRRDAAPSVEAVIKRFSALAQLQLWQVLAAVADIETPDLDLETASGSAGACSGEAGASTEWQQLLAQRQQDLLECLKQAAVSGKDSAAFSTPLGQDSSVGPESGASAMTAAGQADTDRDGRCKGACGLLSMSLPLWRVAFRDVRLFSAMMYAFMASRVYNTTAVQADIGNVLIQMMGRFIRPALLHPDGPEAAELSSTLLALSRPGAMKGATWRYTMLANVMSLLIMPTPDSQAALPFVRHMIEMVSSSEVLLGLRQLAAGGLTFQAWCVVDHGMLNSILVEEVRQWLHVGGGAQALVEFMVADHVQLDLKEEAKGKRGGIQPRGATFEESLSHMLKIAVERALQWPEEDDTPEAVRDGLFVTGHARTIQLLNRLSPGLTQALQPVLIQYTANDKLLASTTSDKAHQATSAEILAGLIASTALVPGEETAARSGVDNNGLLSILAQAMSGTTLEMSKSWAVAARFALSKLLESILVPTVANHRSDRRSASSWCMPSQEATATVHTLLGKIVQLPGSHTQLGVQSSGSVTGALPPRMKLIRYLIQLARELRTTARRPAVELPPSVIAFWSCVMSECGVLLNSDSLALREMVGGLLAEVSATFPLPARAGGFEAMEVEGPIEKAEIQAAALKLTLVQRFAEAADLVQQWRPSGSSCVTSSLEEPCSTPTSTASPPPNPEQTFVMDMDDTRSNGSDMVMVEAPPSVASLASDSSPASSSPAPKAGGIVEVDSQLSVEGMLLEEEAQPAAVAAEKLPAVSSSAGAAEVPVEMLSVLGLGLQLAVKGLRNVDPGSLRGQLLLLLPHLFKLQELAGPSLQKLAAESQQALVLLKYMPQGPNDILFVVKAITQAMGSTVWSSRAAALLFTQYFWFRQCFLLQKDHLSILQDAVVSRLSDSKAEVRTLATATLAGMIKGMSEVEATQLRELLLSHISSLLPPPPAMGKRSASQAASAPLPGGLDTPAVILQKHGAVLGMKAFLMSSPYDCPTWMPSVLLALVPAASSRQTAAIRAEAASALSEFKRTHEQDSMDGLKTLMDQDDWEKVQSIKSSASYFV</sequence>
<evidence type="ECO:0000256" key="1">
    <source>
        <dbReference type="ARBA" id="ARBA00005739"/>
    </source>
</evidence>
<feature type="region of interest" description="Disordered" evidence="5">
    <location>
        <begin position="1729"/>
        <end position="1748"/>
    </location>
</feature>
<dbReference type="InterPro" id="IPR011989">
    <property type="entry name" value="ARM-like"/>
</dbReference>
<dbReference type="STRING" id="1157962.A0A250WTN8"/>
<evidence type="ECO:0000256" key="3">
    <source>
        <dbReference type="ARBA" id="ARBA00022763"/>
    </source>
</evidence>
<proteinExistence type="inferred from homology"/>
<dbReference type="GO" id="GO:0016504">
    <property type="term" value="F:peptidase activator activity"/>
    <property type="evidence" value="ECO:0007669"/>
    <property type="project" value="InterPro"/>
</dbReference>
<dbReference type="Gene3D" id="1.25.10.10">
    <property type="entry name" value="Leucine-rich Repeat Variant"/>
    <property type="match status" value="1"/>
</dbReference>
<keyword evidence="9" id="KW-1185">Reference proteome</keyword>
<dbReference type="InterPro" id="IPR016024">
    <property type="entry name" value="ARM-type_fold"/>
</dbReference>
<dbReference type="Proteomes" id="UP000232323">
    <property type="component" value="Unassembled WGS sequence"/>
</dbReference>
<comment type="similarity">
    <text evidence="1">Belongs to the BLM10 family.</text>
</comment>
<accession>A0A250WTN8</accession>
<evidence type="ECO:0000256" key="4">
    <source>
        <dbReference type="ARBA" id="ARBA00023204"/>
    </source>
</evidence>